<name>A0A1V3C7Y3_9ACTN</name>
<keyword evidence="2" id="KW-1185">Reference proteome</keyword>
<proteinExistence type="predicted"/>
<gene>
    <name evidence="1" type="ORF">NOSIN_00365</name>
</gene>
<sequence length="133" mass="14564">MHPFLDPTGERFGVPTFPWGWSRFFDADLRTKAQLRAEGLSIAGLEVVGQVKWRSNRAGNIGGVRTANLYRRSLARPVRPLSPARERSLARAYLARCTCSGCGRLWDVCLPTSNGRMCPTGCANADELLAVAA</sequence>
<dbReference type="STRING" id="501010.NOSIN_00365"/>
<dbReference type="EMBL" id="MCOK01000001">
    <property type="protein sequence ID" value="OOC56877.1"/>
    <property type="molecule type" value="Genomic_DNA"/>
</dbReference>
<dbReference type="OrthoDB" id="4553528at2"/>
<evidence type="ECO:0000313" key="2">
    <source>
        <dbReference type="Proteomes" id="UP000189004"/>
    </source>
</evidence>
<comment type="caution">
    <text evidence="1">The sequence shown here is derived from an EMBL/GenBank/DDBJ whole genome shotgun (WGS) entry which is preliminary data.</text>
</comment>
<dbReference type="NCBIfam" id="NF041638">
    <property type="entry name" value="QRL_CxxC_CxxC"/>
    <property type="match status" value="1"/>
</dbReference>
<dbReference type="Proteomes" id="UP000189004">
    <property type="component" value="Unassembled WGS sequence"/>
</dbReference>
<protein>
    <submittedName>
        <fullName evidence="1">Uncharacterized protein</fullName>
    </submittedName>
</protein>
<dbReference type="InterPro" id="IPR048142">
    <property type="entry name" value="QRL_CxxC_CxxC"/>
</dbReference>
<evidence type="ECO:0000313" key="1">
    <source>
        <dbReference type="EMBL" id="OOC56877.1"/>
    </source>
</evidence>
<accession>A0A1V3C7Y3</accession>
<reference evidence="2" key="1">
    <citation type="submission" date="2016-08" db="EMBL/GenBank/DDBJ databases">
        <authorList>
            <person name="Tokovenko B."/>
            <person name="Kalinowski J."/>
        </authorList>
    </citation>
    <scope>NUCLEOTIDE SEQUENCE [LARGE SCALE GENOMIC DNA]</scope>
    <source>
        <strain evidence="2">UTMC102</strain>
    </source>
</reference>
<organism evidence="1 2">
    <name type="scientific">Nocardiopsis sinuspersici</name>
    <dbReference type="NCBI Taxonomy" id="501010"/>
    <lineage>
        <taxon>Bacteria</taxon>
        <taxon>Bacillati</taxon>
        <taxon>Actinomycetota</taxon>
        <taxon>Actinomycetes</taxon>
        <taxon>Streptosporangiales</taxon>
        <taxon>Nocardiopsidaceae</taxon>
        <taxon>Nocardiopsis</taxon>
    </lineage>
</organism>
<dbReference type="AlphaFoldDB" id="A0A1V3C7Y3"/>